<dbReference type="Proteomes" id="UP000492821">
    <property type="component" value="Unassembled WGS sequence"/>
</dbReference>
<feature type="compositionally biased region" description="Basic residues" evidence="6">
    <location>
        <begin position="1"/>
        <end position="12"/>
    </location>
</feature>
<dbReference type="InterPro" id="IPR017441">
    <property type="entry name" value="Protein_kinase_ATP_BS"/>
</dbReference>
<evidence type="ECO:0000256" key="3">
    <source>
        <dbReference type="ARBA" id="ARBA00022840"/>
    </source>
</evidence>
<evidence type="ECO:0000256" key="4">
    <source>
        <dbReference type="PROSITE-ProRule" id="PRU10141"/>
    </source>
</evidence>
<comment type="cofactor">
    <cofactor evidence="1">
        <name>Mg(2+)</name>
        <dbReference type="ChEBI" id="CHEBI:18420"/>
    </cofactor>
</comment>
<accession>A0A7E4ZZV1</accession>
<protein>
    <submittedName>
        <fullName evidence="9">Aurora kinase</fullName>
    </submittedName>
</protein>
<dbReference type="PROSITE" id="PS50011">
    <property type="entry name" value="PROTEIN_KINASE_DOM"/>
    <property type="match status" value="1"/>
</dbReference>
<keyword evidence="2 4" id="KW-0547">Nucleotide-binding</keyword>
<reference evidence="8" key="1">
    <citation type="journal article" date="2013" name="Genetics">
        <title>The draft genome and transcriptome of Panagrellus redivivus are shaped by the harsh demands of a free-living lifestyle.</title>
        <authorList>
            <person name="Srinivasan J."/>
            <person name="Dillman A.R."/>
            <person name="Macchietto M.G."/>
            <person name="Heikkinen L."/>
            <person name="Lakso M."/>
            <person name="Fracchia K.M."/>
            <person name="Antoshechkin I."/>
            <person name="Mortazavi A."/>
            <person name="Wong G."/>
            <person name="Sternberg P.W."/>
        </authorList>
    </citation>
    <scope>NUCLEOTIDE SEQUENCE [LARGE SCALE GENOMIC DNA]</scope>
    <source>
        <strain evidence="8">MT8872</strain>
    </source>
</reference>
<dbReference type="GO" id="GO:0050321">
    <property type="term" value="F:tau-protein kinase activity"/>
    <property type="evidence" value="ECO:0007669"/>
    <property type="project" value="TreeGrafter"/>
</dbReference>
<dbReference type="AlphaFoldDB" id="A0A7E4ZZV1"/>
<dbReference type="InterPro" id="IPR000719">
    <property type="entry name" value="Prot_kinase_dom"/>
</dbReference>
<keyword evidence="5" id="KW-0418">Kinase</keyword>
<dbReference type="InterPro" id="IPR011009">
    <property type="entry name" value="Kinase-like_dom_sf"/>
</dbReference>
<dbReference type="PROSITE" id="PS00107">
    <property type="entry name" value="PROTEIN_KINASE_ATP"/>
    <property type="match status" value="1"/>
</dbReference>
<dbReference type="WBParaSite" id="Pan_g610.t1">
    <property type="protein sequence ID" value="Pan_g610.t1"/>
    <property type="gene ID" value="Pan_g610"/>
</dbReference>
<evidence type="ECO:0000256" key="6">
    <source>
        <dbReference type="SAM" id="MobiDB-lite"/>
    </source>
</evidence>
<evidence type="ECO:0000313" key="9">
    <source>
        <dbReference type="WBParaSite" id="Pan_g610.t1"/>
    </source>
</evidence>
<comment type="similarity">
    <text evidence="5">Belongs to the protein kinase superfamily.</text>
</comment>
<sequence length="350" mass="39877">MDGPKHHHHNHRHLDGLRGVSKPTTERRHKPKLATVPLETPPRAPVQPSSTAVLRQYGFTTYSKWQLGCGHYSKVYKAIHKEKEVAIKVIQIDQVERIFREKFLPRELNCWQVVRHPNICELFSSFEANNGKLLCMIMEYCSAGDLLSHIQRHGPLSRTRAQRWMRSLLDAVHYLHKRKIAHRDIKAENVLISASNKVKLSDFGFACTMNTVQRSTTYCGSRAYSSPQILSAQPYDIYKNDVWSLGALCFVVLTNTMPFREDGQNNSQIIAQQARRGYSWPQNIAYDVVRSVDSMMTYDEGARPTARECKKLPFFKEYAHDEPSTTAMAFGGGNAYYNGAYDSYGVGVVS</sequence>
<dbReference type="SMART" id="SM00220">
    <property type="entry name" value="S_TKc"/>
    <property type="match status" value="1"/>
</dbReference>
<evidence type="ECO:0000256" key="2">
    <source>
        <dbReference type="ARBA" id="ARBA00022741"/>
    </source>
</evidence>
<evidence type="ECO:0000256" key="1">
    <source>
        <dbReference type="ARBA" id="ARBA00001946"/>
    </source>
</evidence>
<reference evidence="9" key="2">
    <citation type="submission" date="2020-10" db="UniProtKB">
        <authorList>
            <consortium name="WormBaseParasite"/>
        </authorList>
    </citation>
    <scope>IDENTIFICATION</scope>
</reference>
<name>A0A7E4ZZV1_PANRE</name>
<dbReference type="FunFam" id="1.10.510.10:FF:000571">
    <property type="entry name" value="Maternal embryonic leucine zipper kinase"/>
    <property type="match status" value="1"/>
</dbReference>
<keyword evidence="3 4" id="KW-0067">ATP-binding</keyword>
<organism evidence="8 9">
    <name type="scientific">Panagrellus redivivus</name>
    <name type="common">Microworm</name>
    <dbReference type="NCBI Taxonomy" id="6233"/>
    <lineage>
        <taxon>Eukaryota</taxon>
        <taxon>Metazoa</taxon>
        <taxon>Ecdysozoa</taxon>
        <taxon>Nematoda</taxon>
        <taxon>Chromadorea</taxon>
        <taxon>Rhabditida</taxon>
        <taxon>Tylenchina</taxon>
        <taxon>Panagrolaimomorpha</taxon>
        <taxon>Panagrolaimoidea</taxon>
        <taxon>Panagrolaimidae</taxon>
        <taxon>Panagrellus</taxon>
    </lineage>
</organism>
<evidence type="ECO:0000313" key="8">
    <source>
        <dbReference type="Proteomes" id="UP000492821"/>
    </source>
</evidence>
<proteinExistence type="inferred from homology"/>
<dbReference type="InterPro" id="IPR008271">
    <property type="entry name" value="Ser/Thr_kinase_AS"/>
</dbReference>
<dbReference type="PROSITE" id="PS00108">
    <property type="entry name" value="PROTEIN_KINASE_ST"/>
    <property type="match status" value="1"/>
</dbReference>
<feature type="region of interest" description="Disordered" evidence="6">
    <location>
        <begin position="1"/>
        <end position="47"/>
    </location>
</feature>
<dbReference type="GO" id="GO:0005737">
    <property type="term" value="C:cytoplasm"/>
    <property type="evidence" value="ECO:0007669"/>
    <property type="project" value="TreeGrafter"/>
</dbReference>
<dbReference type="PANTHER" id="PTHR24346">
    <property type="entry name" value="MAP/MICROTUBULE AFFINITY-REGULATING KINASE"/>
    <property type="match status" value="1"/>
</dbReference>
<feature type="binding site" evidence="4">
    <location>
        <position position="88"/>
    </location>
    <ligand>
        <name>ATP</name>
        <dbReference type="ChEBI" id="CHEBI:30616"/>
    </ligand>
</feature>
<dbReference type="Pfam" id="PF00069">
    <property type="entry name" value="Pkinase"/>
    <property type="match status" value="1"/>
</dbReference>
<dbReference type="GO" id="GO:0005524">
    <property type="term" value="F:ATP binding"/>
    <property type="evidence" value="ECO:0007669"/>
    <property type="project" value="UniProtKB-UniRule"/>
</dbReference>
<keyword evidence="5" id="KW-0808">Transferase</keyword>
<dbReference type="GO" id="GO:0035556">
    <property type="term" value="P:intracellular signal transduction"/>
    <property type="evidence" value="ECO:0007669"/>
    <property type="project" value="TreeGrafter"/>
</dbReference>
<dbReference type="Gene3D" id="1.10.510.10">
    <property type="entry name" value="Transferase(Phosphotransferase) domain 1"/>
    <property type="match status" value="1"/>
</dbReference>
<dbReference type="GO" id="GO:0000226">
    <property type="term" value="P:microtubule cytoskeleton organization"/>
    <property type="evidence" value="ECO:0007669"/>
    <property type="project" value="TreeGrafter"/>
</dbReference>
<evidence type="ECO:0000256" key="5">
    <source>
        <dbReference type="RuleBase" id="RU000304"/>
    </source>
</evidence>
<feature type="domain" description="Protein kinase" evidence="7">
    <location>
        <begin position="61"/>
        <end position="315"/>
    </location>
</feature>
<evidence type="ECO:0000259" key="7">
    <source>
        <dbReference type="PROSITE" id="PS50011"/>
    </source>
</evidence>
<keyword evidence="8" id="KW-1185">Reference proteome</keyword>
<keyword evidence="5" id="KW-0723">Serine/threonine-protein kinase</keyword>
<dbReference type="SUPFAM" id="SSF56112">
    <property type="entry name" value="Protein kinase-like (PK-like)"/>
    <property type="match status" value="1"/>
</dbReference>
<dbReference type="PANTHER" id="PTHR24346:SF42">
    <property type="entry name" value="SERINE_THREONINE-PROTEIN KINASE SIK3"/>
    <property type="match status" value="1"/>
</dbReference>